<dbReference type="InterPro" id="IPR003597">
    <property type="entry name" value="Ig_C1-set"/>
</dbReference>
<dbReference type="EMBL" id="GBXM01019643">
    <property type="protein sequence ID" value="JAH88934.1"/>
    <property type="molecule type" value="Transcribed_RNA"/>
</dbReference>
<dbReference type="SMART" id="SM00407">
    <property type="entry name" value="IGc1"/>
    <property type="match status" value="1"/>
</dbReference>
<dbReference type="PROSITE" id="PS50835">
    <property type="entry name" value="IG_LIKE"/>
    <property type="match status" value="1"/>
</dbReference>
<dbReference type="InterPro" id="IPR050380">
    <property type="entry name" value="Immune_Resp_Modulators"/>
</dbReference>
<feature type="domain" description="Ig-like" evidence="3">
    <location>
        <begin position="1"/>
        <end position="94"/>
    </location>
</feature>
<dbReference type="InterPro" id="IPR013783">
    <property type="entry name" value="Ig-like_fold"/>
</dbReference>
<reference evidence="4" key="2">
    <citation type="journal article" date="2015" name="Fish Shellfish Immunol.">
        <title>Early steps in the European eel (Anguilla anguilla)-Vibrio vulnificus interaction in the gills: Role of the RtxA13 toxin.</title>
        <authorList>
            <person name="Callol A."/>
            <person name="Pajuelo D."/>
            <person name="Ebbesson L."/>
            <person name="Teles M."/>
            <person name="MacKenzie S."/>
            <person name="Amaro C."/>
        </authorList>
    </citation>
    <scope>NUCLEOTIDE SEQUENCE</scope>
</reference>
<evidence type="ECO:0000259" key="3">
    <source>
        <dbReference type="PROSITE" id="PS50835"/>
    </source>
</evidence>
<dbReference type="InterPro" id="IPR007110">
    <property type="entry name" value="Ig-like_dom"/>
</dbReference>
<accession>A0A0E9WEX1</accession>
<dbReference type="InterPro" id="IPR036179">
    <property type="entry name" value="Ig-like_dom_sf"/>
</dbReference>
<dbReference type="Pfam" id="PF07654">
    <property type="entry name" value="C1-set"/>
    <property type="match status" value="1"/>
</dbReference>
<dbReference type="AlphaFoldDB" id="A0A0E9WEX1"/>
<protein>
    <recommendedName>
        <fullName evidence="3">Ig-like domain-containing protein</fullName>
    </recommendedName>
</protein>
<dbReference type="InterPro" id="IPR003006">
    <property type="entry name" value="Ig/MHC_CS"/>
</dbReference>
<proteinExistence type="predicted"/>
<keyword evidence="1" id="KW-1015">Disulfide bond</keyword>
<evidence type="ECO:0000313" key="4">
    <source>
        <dbReference type="EMBL" id="JAH88934.1"/>
    </source>
</evidence>
<organism evidence="4">
    <name type="scientific">Anguilla anguilla</name>
    <name type="common">European freshwater eel</name>
    <name type="synonym">Muraena anguilla</name>
    <dbReference type="NCBI Taxonomy" id="7936"/>
    <lineage>
        <taxon>Eukaryota</taxon>
        <taxon>Metazoa</taxon>
        <taxon>Chordata</taxon>
        <taxon>Craniata</taxon>
        <taxon>Vertebrata</taxon>
        <taxon>Euteleostomi</taxon>
        <taxon>Actinopterygii</taxon>
        <taxon>Neopterygii</taxon>
        <taxon>Teleostei</taxon>
        <taxon>Anguilliformes</taxon>
        <taxon>Anguillidae</taxon>
        <taxon>Anguilla</taxon>
    </lineage>
</organism>
<dbReference type="PANTHER" id="PTHR23411">
    <property type="entry name" value="TAPASIN"/>
    <property type="match status" value="1"/>
</dbReference>
<name>A0A0E9WEX1_ANGAN</name>
<dbReference type="FunFam" id="2.60.40.10:FF:000283">
    <property type="entry name" value="Immunoglobulin kappa constant"/>
    <property type="match status" value="1"/>
</dbReference>
<evidence type="ECO:0000256" key="1">
    <source>
        <dbReference type="ARBA" id="ARBA00023157"/>
    </source>
</evidence>
<dbReference type="PROSITE" id="PS00290">
    <property type="entry name" value="IG_MHC"/>
    <property type="match status" value="1"/>
</dbReference>
<keyword evidence="2" id="KW-0393">Immunoglobulin domain</keyword>
<evidence type="ECO:0000256" key="2">
    <source>
        <dbReference type="ARBA" id="ARBA00023319"/>
    </source>
</evidence>
<reference evidence="4" key="1">
    <citation type="submission" date="2014-11" db="EMBL/GenBank/DDBJ databases">
        <authorList>
            <person name="Amaro Gonzalez C."/>
        </authorList>
    </citation>
    <scope>NUCLEOTIDE SEQUENCE</scope>
</reference>
<sequence length="102" mass="11259">MLPPSREEMSSTDKATVICLVNQFYPDAVRVSWTVDGHANTNEKLDSQSVRGSDGTYGMTSTLFLSRSAWESAEVFACVVEHEALQIPATQSIRRSQCMADL</sequence>
<dbReference type="SUPFAM" id="SSF48726">
    <property type="entry name" value="Immunoglobulin"/>
    <property type="match status" value="1"/>
</dbReference>
<dbReference type="Gene3D" id="2.60.40.10">
    <property type="entry name" value="Immunoglobulins"/>
    <property type="match status" value="1"/>
</dbReference>